<dbReference type="PANTHER" id="PTHR21234:SF30">
    <property type="entry name" value="PHOSPHORYLASE SUPERFAMILY PROTEIN"/>
    <property type="match status" value="1"/>
</dbReference>
<proteinExistence type="predicted"/>
<dbReference type="InterPro" id="IPR035994">
    <property type="entry name" value="Nucleoside_phosphorylase_sf"/>
</dbReference>
<dbReference type="Pfam" id="PF01048">
    <property type="entry name" value="PNP_UDP_1"/>
    <property type="match status" value="1"/>
</dbReference>
<dbReference type="SUPFAM" id="SSF53167">
    <property type="entry name" value="Purine and uridine phosphorylases"/>
    <property type="match status" value="1"/>
</dbReference>
<reference evidence="2" key="1">
    <citation type="journal article" date="2025" name="Foods">
        <title>Unveiling the Microbial Signatures of Arabica Coffee Cherries: Insights into Ripeness Specific Diversity, Functional Traits, and Implications for Quality and Safety.</title>
        <authorList>
            <consortium name="RefSeq"/>
            <person name="Tenea G.N."/>
            <person name="Cifuentes V."/>
            <person name="Reyes P."/>
            <person name="Cevallos-Vallejos M."/>
        </authorList>
    </citation>
    <scope>NUCLEOTIDE SEQUENCE [LARGE SCALE GENOMIC DNA]</scope>
</reference>
<dbReference type="RefSeq" id="XP_027111407.1">
    <property type="nucleotide sequence ID" value="XM_027255606.2"/>
</dbReference>
<accession>A0A6P6WBD4</accession>
<reference evidence="3" key="2">
    <citation type="submission" date="2025-08" db="UniProtKB">
        <authorList>
            <consortium name="RefSeq"/>
        </authorList>
    </citation>
    <scope>IDENTIFICATION</scope>
    <source>
        <tissue evidence="3">Leaves</tissue>
    </source>
</reference>
<dbReference type="PANTHER" id="PTHR21234">
    <property type="entry name" value="PURINE NUCLEOSIDE PHOSPHORYLASE"/>
    <property type="match status" value="1"/>
</dbReference>
<name>A0A6P6WBD4_COFAR</name>
<dbReference type="OrthoDB" id="1916878at2759"/>
<dbReference type="Gene3D" id="3.40.50.1580">
    <property type="entry name" value="Nucleoside phosphorylase domain"/>
    <property type="match status" value="1"/>
</dbReference>
<gene>
    <name evidence="3" type="primary">LOC113730728</name>
</gene>
<feature type="domain" description="Nucleoside phosphorylase" evidence="1">
    <location>
        <begin position="71"/>
        <end position="344"/>
    </location>
</feature>
<evidence type="ECO:0000313" key="2">
    <source>
        <dbReference type="Proteomes" id="UP001652660"/>
    </source>
</evidence>
<dbReference type="GO" id="GO:0003824">
    <property type="term" value="F:catalytic activity"/>
    <property type="evidence" value="ECO:0007669"/>
    <property type="project" value="InterPro"/>
</dbReference>
<evidence type="ECO:0000313" key="3">
    <source>
        <dbReference type="RefSeq" id="XP_027111407.1"/>
    </source>
</evidence>
<dbReference type="AlphaFoldDB" id="A0A6P6WBD4"/>
<dbReference type="InterPro" id="IPR000845">
    <property type="entry name" value="Nucleoside_phosphorylase_d"/>
</dbReference>
<dbReference type="GeneID" id="113730728"/>
<dbReference type="GO" id="GO:0009116">
    <property type="term" value="P:nucleoside metabolic process"/>
    <property type="evidence" value="ECO:0007669"/>
    <property type="project" value="InterPro"/>
</dbReference>
<dbReference type="Proteomes" id="UP001652660">
    <property type="component" value="Chromosome 2e"/>
</dbReference>
<sequence>MITIYVVDVQSKENHTMAGNQVKWLLLMLVFVSSLIAVSSERKAISASRTIKELNRNGPYLGLITVFAPEEDAFFATGAFKPNPKHPYVDLSGRRFRVGSIGGSKVIYVRCGEGMVNAAAATQQMLDVFRMIGIVHFGIAGNANNSMSIGDVIIPKQFAQTGLWDWVKFKATIPTNDVAELDFGSYDVPNGGDNELGSIGYSTEFFYSKSGKPNAPERTLWFQTSQNWLEVSSSLEGIALEQCVNSSLCLPEKPKVVVGLNGATANIFVDNAAYREFLYTTFHVSSLDMESAAVVMTCLSNGFKVIVIRGLSDLAGAEDGDNTIRLFGPLAASNVAKAVVQFVKTLRGFHFQLSI</sequence>
<organism evidence="2 3">
    <name type="scientific">Coffea arabica</name>
    <name type="common">Arabian coffee</name>
    <dbReference type="NCBI Taxonomy" id="13443"/>
    <lineage>
        <taxon>Eukaryota</taxon>
        <taxon>Viridiplantae</taxon>
        <taxon>Streptophyta</taxon>
        <taxon>Embryophyta</taxon>
        <taxon>Tracheophyta</taxon>
        <taxon>Spermatophyta</taxon>
        <taxon>Magnoliopsida</taxon>
        <taxon>eudicotyledons</taxon>
        <taxon>Gunneridae</taxon>
        <taxon>Pentapetalae</taxon>
        <taxon>asterids</taxon>
        <taxon>lamiids</taxon>
        <taxon>Gentianales</taxon>
        <taxon>Rubiaceae</taxon>
        <taxon>Ixoroideae</taxon>
        <taxon>Gardenieae complex</taxon>
        <taxon>Bertiereae - Coffeeae clade</taxon>
        <taxon>Coffeeae</taxon>
        <taxon>Coffea</taxon>
    </lineage>
</organism>
<dbReference type="CDD" id="cd09008">
    <property type="entry name" value="MTAN"/>
    <property type="match status" value="1"/>
</dbReference>
<evidence type="ECO:0000259" key="1">
    <source>
        <dbReference type="Pfam" id="PF01048"/>
    </source>
</evidence>
<protein>
    <submittedName>
        <fullName evidence="3">Bark storage protein A-like</fullName>
    </submittedName>
</protein>
<keyword evidence="2" id="KW-1185">Reference proteome</keyword>